<feature type="region of interest" description="Disordered" evidence="1">
    <location>
        <begin position="27"/>
        <end position="46"/>
    </location>
</feature>
<dbReference type="RefSeq" id="WP_152264634.1">
    <property type="nucleotide sequence ID" value="NZ_VOKX01000070.1"/>
</dbReference>
<evidence type="ECO:0000313" key="2">
    <source>
        <dbReference type="EMBL" id="KAB7839520.1"/>
    </source>
</evidence>
<keyword evidence="3" id="KW-1185">Reference proteome</keyword>
<dbReference type="AlphaFoldDB" id="A0A5N5W3Y5"/>
<comment type="caution">
    <text evidence="2">The sequence shown here is derived from an EMBL/GenBank/DDBJ whole genome shotgun (WGS) entry which is preliminary data.</text>
</comment>
<reference evidence="2 3" key="1">
    <citation type="journal article" date="2019" name="Microb. Cell Fact.">
        <title>Exploring novel herbicidin analogues by transcriptional regulator overexpression and MS/MS molecular networking.</title>
        <authorList>
            <person name="Shi Y."/>
            <person name="Gu R."/>
            <person name="Li Y."/>
            <person name="Wang X."/>
            <person name="Ren W."/>
            <person name="Li X."/>
            <person name="Wang L."/>
            <person name="Xie Y."/>
            <person name="Hong B."/>
        </authorList>
    </citation>
    <scope>NUCLEOTIDE SEQUENCE [LARGE SCALE GENOMIC DNA]</scope>
    <source>
        <strain evidence="2 3">US-43</strain>
    </source>
</reference>
<gene>
    <name evidence="2" type="ORF">FRZ00_21530</name>
</gene>
<protein>
    <submittedName>
        <fullName evidence="2">Uncharacterized protein</fullName>
    </submittedName>
</protein>
<proteinExistence type="predicted"/>
<accession>A0A5N5W3Y5</accession>
<dbReference type="OrthoDB" id="4942202at2"/>
<sequence>MSQEQNEGQQVRFGSRFARMFGYVTPEDRSRWEQQRAQSKPNVNAIRQGAKSSLSSVMEFGERNIGAKLDAAHRVAAQQRFEESHDKVVNQRRDPNTRNIIESVDYEPKDDREEIEPDLEL</sequence>
<evidence type="ECO:0000256" key="1">
    <source>
        <dbReference type="SAM" id="MobiDB-lite"/>
    </source>
</evidence>
<feature type="region of interest" description="Disordered" evidence="1">
    <location>
        <begin position="80"/>
        <end position="121"/>
    </location>
</feature>
<organism evidence="2 3">
    <name type="scientific">Streptomyces mobaraensis</name>
    <name type="common">Streptoverticillium mobaraense</name>
    <dbReference type="NCBI Taxonomy" id="35621"/>
    <lineage>
        <taxon>Bacteria</taxon>
        <taxon>Bacillati</taxon>
        <taxon>Actinomycetota</taxon>
        <taxon>Actinomycetes</taxon>
        <taxon>Kitasatosporales</taxon>
        <taxon>Streptomycetaceae</taxon>
        <taxon>Streptomyces</taxon>
    </lineage>
</organism>
<name>A0A5N5W3Y5_STRMB</name>
<dbReference type="EMBL" id="VOKX01000070">
    <property type="protein sequence ID" value="KAB7839520.1"/>
    <property type="molecule type" value="Genomic_DNA"/>
</dbReference>
<dbReference type="Proteomes" id="UP000327000">
    <property type="component" value="Unassembled WGS sequence"/>
</dbReference>
<evidence type="ECO:0000313" key="3">
    <source>
        <dbReference type="Proteomes" id="UP000327000"/>
    </source>
</evidence>
<feature type="compositionally biased region" description="Basic and acidic residues" evidence="1">
    <location>
        <begin position="80"/>
        <end position="96"/>
    </location>
</feature>